<accession>A0A402AF07</accession>
<keyword evidence="3" id="KW-1185">Reference proteome</keyword>
<proteinExistence type="predicted"/>
<dbReference type="PANTHER" id="PTHR43649">
    <property type="entry name" value="ARABINOSE-BINDING PROTEIN-RELATED"/>
    <property type="match status" value="1"/>
</dbReference>
<dbReference type="Pfam" id="PF01547">
    <property type="entry name" value="SBP_bac_1"/>
    <property type="match status" value="1"/>
</dbReference>
<evidence type="ECO:0008006" key="4">
    <source>
        <dbReference type="Google" id="ProtNLM"/>
    </source>
</evidence>
<dbReference type="Gene3D" id="3.40.190.10">
    <property type="entry name" value="Periplasmic binding protein-like II"/>
    <property type="match status" value="1"/>
</dbReference>
<dbReference type="PROSITE" id="PS51257">
    <property type="entry name" value="PROKAR_LIPOPROTEIN"/>
    <property type="match status" value="1"/>
</dbReference>
<dbReference type="InterPro" id="IPR050490">
    <property type="entry name" value="Bact_solute-bd_prot1"/>
</dbReference>
<evidence type="ECO:0000256" key="1">
    <source>
        <dbReference type="SAM" id="SignalP"/>
    </source>
</evidence>
<sequence length="165" mass="18161">MRYNRHYTFARLCVGLLALFLLATALSACSLMGGRPSNEVVYWTTATDPTTTKAQQAVIDAFEKENPDLHVKMVGMPSQGTGDSTSLITAVRGGSPPDAYMIDRFTVSQQASIGLLQDLSSFTNKEPGLAQNYLPFAWARPSIRAIPMACPWRRMRAPSTITRIF</sequence>
<dbReference type="EMBL" id="BIFS01000001">
    <property type="protein sequence ID" value="GCE17707.1"/>
    <property type="molecule type" value="Genomic_DNA"/>
</dbReference>
<dbReference type="SUPFAM" id="SSF53850">
    <property type="entry name" value="Periplasmic binding protein-like II"/>
    <property type="match status" value="1"/>
</dbReference>
<evidence type="ECO:0000313" key="3">
    <source>
        <dbReference type="Proteomes" id="UP000287188"/>
    </source>
</evidence>
<reference evidence="3" key="1">
    <citation type="submission" date="2018-12" db="EMBL/GenBank/DDBJ databases">
        <title>Tengunoibacter tsumagoiensis gen. nov., sp. nov., Dictyobacter kobayashii sp. nov., D. alpinus sp. nov., and D. joshuensis sp. nov. and description of Dictyobacteraceae fam. nov. within the order Ktedonobacterales isolated from Tengu-no-mugimeshi.</title>
        <authorList>
            <person name="Wang C.M."/>
            <person name="Zheng Y."/>
            <person name="Sakai Y."/>
            <person name="Toyoda A."/>
            <person name="Minakuchi Y."/>
            <person name="Abe K."/>
            <person name="Yokota A."/>
            <person name="Yabe S."/>
        </authorList>
    </citation>
    <scope>NUCLEOTIDE SEQUENCE [LARGE SCALE GENOMIC DNA]</scope>
    <source>
        <strain evidence="3">Uno11</strain>
    </source>
</reference>
<protein>
    <recommendedName>
        <fullName evidence="4">Extracellular solute-binding protein</fullName>
    </recommendedName>
</protein>
<evidence type="ECO:0000313" key="2">
    <source>
        <dbReference type="EMBL" id="GCE17707.1"/>
    </source>
</evidence>
<organism evidence="2 3">
    <name type="scientific">Dictyobacter kobayashii</name>
    <dbReference type="NCBI Taxonomy" id="2014872"/>
    <lineage>
        <taxon>Bacteria</taxon>
        <taxon>Bacillati</taxon>
        <taxon>Chloroflexota</taxon>
        <taxon>Ktedonobacteria</taxon>
        <taxon>Ktedonobacterales</taxon>
        <taxon>Dictyobacteraceae</taxon>
        <taxon>Dictyobacter</taxon>
    </lineage>
</organism>
<name>A0A402AF07_9CHLR</name>
<feature type="signal peptide" evidence="1">
    <location>
        <begin position="1"/>
        <end position="28"/>
    </location>
</feature>
<dbReference type="PANTHER" id="PTHR43649:SF12">
    <property type="entry name" value="DIACETYLCHITOBIOSE BINDING PROTEIN DASA"/>
    <property type="match status" value="1"/>
</dbReference>
<dbReference type="InterPro" id="IPR006059">
    <property type="entry name" value="SBP"/>
</dbReference>
<dbReference type="AlphaFoldDB" id="A0A402AF07"/>
<keyword evidence="1" id="KW-0732">Signal</keyword>
<dbReference type="Proteomes" id="UP000287188">
    <property type="component" value="Unassembled WGS sequence"/>
</dbReference>
<gene>
    <name evidence="2" type="ORF">KDK_15070</name>
</gene>
<comment type="caution">
    <text evidence="2">The sequence shown here is derived from an EMBL/GenBank/DDBJ whole genome shotgun (WGS) entry which is preliminary data.</text>
</comment>
<feature type="chain" id="PRO_5019075633" description="Extracellular solute-binding protein" evidence="1">
    <location>
        <begin position="29"/>
        <end position="165"/>
    </location>
</feature>